<evidence type="ECO:0000256" key="1">
    <source>
        <dbReference type="SAM" id="MobiDB-lite"/>
    </source>
</evidence>
<organism evidence="2 3">
    <name type="scientific">Brassica cretica</name>
    <name type="common">Mustard</name>
    <dbReference type="NCBI Taxonomy" id="69181"/>
    <lineage>
        <taxon>Eukaryota</taxon>
        <taxon>Viridiplantae</taxon>
        <taxon>Streptophyta</taxon>
        <taxon>Embryophyta</taxon>
        <taxon>Tracheophyta</taxon>
        <taxon>Spermatophyta</taxon>
        <taxon>Magnoliopsida</taxon>
        <taxon>eudicotyledons</taxon>
        <taxon>Gunneridae</taxon>
        <taxon>Pentapetalae</taxon>
        <taxon>rosids</taxon>
        <taxon>malvids</taxon>
        <taxon>Brassicales</taxon>
        <taxon>Brassicaceae</taxon>
        <taxon>Brassiceae</taxon>
        <taxon>Brassica</taxon>
    </lineage>
</organism>
<name>A0ABQ7CME7_BRACR</name>
<accession>A0ABQ7CME7</accession>
<reference evidence="2 3" key="1">
    <citation type="journal article" date="2020" name="BMC Genomics">
        <title>Intraspecific diversification of the crop wild relative Brassica cretica Lam. using demographic model selection.</title>
        <authorList>
            <person name="Kioukis A."/>
            <person name="Michalopoulou V.A."/>
            <person name="Briers L."/>
            <person name="Pirintsos S."/>
            <person name="Studholme D.J."/>
            <person name="Pavlidis P."/>
            <person name="Sarris P.F."/>
        </authorList>
    </citation>
    <scope>NUCLEOTIDE SEQUENCE [LARGE SCALE GENOMIC DNA]</scope>
    <source>
        <strain evidence="3">cv. PFS-1207/04</strain>
    </source>
</reference>
<feature type="region of interest" description="Disordered" evidence="1">
    <location>
        <begin position="120"/>
        <end position="140"/>
    </location>
</feature>
<evidence type="ECO:0000313" key="2">
    <source>
        <dbReference type="EMBL" id="KAF3560686.1"/>
    </source>
</evidence>
<proteinExistence type="predicted"/>
<comment type="caution">
    <text evidence="2">The sequence shown here is derived from an EMBL/GenBank/DDBJ whole genome shotgun (WGS) entry which is preliminary data.</text>
</comment>
<keyword evidence="3" id="KW-1185">Reference proteome</keyword>
<feature type="region of interest" description="Disordered" evidence="1">
    <location>
        <begin position="64"/>
        <end position="106"/>
    </location>
</feature>
<gene>
    <name evidence="2" type="ORF">DY000_02015461</name>
</gene>
<protein>
    <submittedName>
        <fullName evidence="2">Uncharacterized protein</fullName>
    </submittedName>
</protein>
<feature type="compositionally biased region" description="Polar residues" evidence="1">
    <location>
        <begin position="67"/>
        <end position="106"/>
    </location>
</feature>
<feature type="compositionally biased region" description="Low complexity" evidence="1">
    <location>
        <begin position="120"/>
        <end position="138"/>
    </location>
</feature>
<dbReference type="EMBL" id="QGKV02000759">
    <property type="protein sequence ID" value="KAF3560686.1"/>
    <property type="molecule type" value="Genomic_DNA"/>
</dbReference>
<dbReference type="Proteomes" id="UP000266723">
    <property type="component" value="Unassembled WGS sequence"/>
</dbReference>
<evidence type="ECO:0000313" key="3">
    <source>
        <dbReference type="Proteomes" id="UP000266723"/>
    </source>
</evidence>
<sequence length="541" mass="60506">MGKVTRVETVVPLRQGGRSLLTIETSSRLILFSTFLGIDSVVTGFDPNISHVNGQGWQFENYHPNPNVRNNQHLFSYKTNPNNPNDRSQGNPFQNPGYQKPYPQNQNGKMFILSQAQNQFQNRQNNPQAAPAAANGPPDELKGMMQQLLQEGEQPPFEDVLDDEQDAEQPTVIDPIALTTQDQPVPTRVYTPKVPYPVSAKRSRKDCEKMKCKKMPEKLNVKLSLMDAIQMIPSMCRMIEEILADDPLEVALTRAESEQSTCNVDADGYEKILDSSLLSIDSEDWKSTDAEILMWTDADSGIAGSRLESAVGPGSSNISMHEISSSLFFFSMGSEKTVSSTLVRHMIMHSPISTLTFLIMPAEFTRELSTKVKLSLEGSIFSPNSSAVSMAMMLTADPKSHMAFGKWWLCIEHGIKNFQDLSPCSLSEEITKSILMICILERQILRNPLHPFVKSFKFLLVNFSPEVHIRLFGVDGYMVDVVDLYLVADLSSLLSPSKLRSEMVFEFPLSGVHQDLVNVLDMVLKVIDRCSSAVVDRRCPF</sequence>